<feature type="transmembrane region" description="Helical" evidence="1">
    <location>
        <begin position="31"/>
        <end position="50"/>
    </location>
</feature>
<evidence type="ECO:0000256" key="1">
    <source>
        <dbReference type="SAM" id="Phobius"/>
    </source>
</evidence>
<comment type="caution">
    <text evidence="2">The sequence shown here is derived from an EMBL/GenBank/DDBJ whole genome shotgun (WGS) entry which is preliminary data.</text>
</comment>
<sequence length="115" mass="11965">MLNPLVFTAVPVLGVLDLRSRADAPLGFWPPFLLGAPGFLAVTLFDLLVIDRWLSAPPAPVSRCCQARRTCPTTATGPSASASWSPGPVPWPLVLIPGYDALVGALSCLAEALGA</sequence>
<dbReference type="EMBL" id="JANUGQ010000036">
    <property type="protein sequence ID" value="MCS0639455.1"/>
    <property type="molecule type" value="Genomic_DNA"/>
</dbReference>
<evidence type="ECO:0000313" key="3">
    <source>
        <dbReference type="Proteomes" id="UP001431313"/>
    </source>
</evidence>
<protein>
    <submittedName>
        <fullName evidence="2">Uncharacterized protein</fullName>
    </submittedName>
</protein>
<keyword evidence="1" id="KW-0472">Membrane</keyword>
<proteinExistence type="predicted"/>
<dbReference type="Proteomes" id="UP001431313">
    <property type="component" value="Unassembled WGS sequence"/>
</dbReference>
<accession>A0ABT2CPT7</accession>
<dbReference type="RefSeq" id="WP_258790777.1">
    <property type="nucleotide sequence ID" value="NZ_JANUGQ010000036.1"/>
</dbReference>
<reference evidence="2" key="1">
    <citation type="submission" date="2022-08" db="EMBL/GenBank/DDBJ databases">
        <authorList>
            <person name="Somphong A."/>
            <person name="Phongsopitanun W."/>
        </authorList>
    </citation>
    <scope>NUCLEOTIDE SEQUENCE</scope>
    <source>
        <strain evidence="2">LP05-1</strain>
    </source>
</reference>
<organism evidence="2 3">
    <name type="scientific">Streptomyces pyxinae</name>
    <dbReference type="NCBI Taxonomy" id="2970734"/>
    <lineage>
        <taxon>Bacteria</taxon>
        <taxon>Bacillati</taxon>
        <taxon>Actinomycetota</taxon>
        <taxon>Actinomycetes</taxon>
        <taxon>Kitasatosporales</taxon>
        <taxon>Streptomycetaceae</taxon>
        <taxon>Streptomyces</taxon>
    </lineage>
</organism>
<name>A0ABT2CPT7_9ACTN</name>
<keyword evidence="3" id="KW-1185">Reference proteome</keyword>
<keyword evidence="1" id="KW-0812">Transmembrane</keyword>
<evidence type="ECO:0000313" key="2">
    <source>
        <dbReference type="EMBL" id="MCS0639455.1"/>
    </source>
</evidence>
<gene>
    <name evidence="2" type="ORF">NX801_28245</name>
</gene>
<keyword evidence="1" id="KW-1133">Transmembrane helix</keyword>